<protein>
    <recommendedName>
        <fullName evidence="3">Copia protein</fullName>
    </recommendedName>
</protein>
<name>A0A371HZL0_MUCPR</name>
<gene>
    <name evidence="1" type="ORF">CR513_07596</name>
</gene>
<accession>A0A371HZL0</accession>
<dbReference type="Proteomes" id="UP000257109">
    <property type="component" value="Unassembled WGS sequence"/>
</dbReference>
<evidence type="ECO:0000313" key="1">
    <source>
        <dbReference type="EMBL" id="RDY08203.1"/>
    </source>
</evidence>
<feature type="non-terminal residue" evidence="1">
    <location>
        <position position="1"/>
    </location>
</feature>
<evidence type="ECO:0000313" key="2">
    <source>
        <dbReference type="Proteomes" id="UP000257109"/>
    </source>
</evidence>
<dbReference type="AlphaFoldDB" id="A0A371HZL0"/>
<dbReference type="EMBL" id="QJKJ01001325">
    <property type="protein sequence ID" value="RDY08203.1"/>
    <property type="molecule type" value="Genomic_DNA"/>
</dbReference>
<proteinExistence type="predicted"/>
<keyword evidence="2" id="KW-1185">Reference proteome</keyword>
<reference evidence="1" key="1">
    <citation type="submission" date="2018-05" db="EMBL/GenBank/DDBJ databases">
        <title>Draft genome of Mucuna pruriens seed.</title>
        <authorList>
            <person name="Nnadi N.E."/>
            <person name="Vos R."/>
            <person name="Hasami M.H."/>
            <person name="Devisetty U.K."/>
            <person name="Aguiy J.C."/>
        </authorList>
    </citation>
    <scope>NUCLEOTIDE SEQUENCE [LARGE SCALE GENOMIC DNA]</scope>
    <source>
        <strain evidence="1">JCA_2017</strain>
    </source>
</reference>
<organism evidence="1 2">
    <name type="scientific">Mucuna pruriens</name>
    <name type="common">Velvet bean</name>
    <name type="synonym">Dolichos pruriens</name>
    <dbReference type="NCBI Taxonomy" id="157652"/>
    <lineage>
        <taxon>Eukaryota</taxon>
        <taxon>Viridiplantae</taxon>
        <taxon>Streptophyta</taxon>
        <taxon>Embryophyta</taxon>
        <taxon>Tracheophyta</taxon>
        <taxon>Spermatophyta</taxon>
        <taxon>Magnoliopsida</taxon>
        <taxon>eudicotyledons</taxon>
        <taxon>Gunneridae</taxon>
        <taxon>Pentapetalae</taxon>
        <taxon>rosids</taxon>
        <taxon>fabids</taxon>
        <taxon>Fabales</taxon>
        <taxon>Fabaceae</taxon>
        <taxon>Papilionoideae</taxon>
        <taxon>50 kb inversion clade</taxon>
        <taxon>NPAAA clade</taxon>
        <taxon>indigoferoid/millettioid clade</taxon>
        <taxon>Phaseoleae</taxon>
        <taxon>Mucuna</taxon>
    </lineage>
</organism>
<sequence length="117" mass="13428">MALNLSISHSKDSFNKTGLSMRPLITLRFQVNIPIFLWGECILATTYIINRISTIANKGVTPYEVLFGTLASYDHLESFMKIFSLCFTRWGHDNISFHDYFPLRKSSKRKQYGGLEG</sequence>
<comment type="caution">
    <text evidence="1">The sequence shown here is derived from an EMBL/GenBank/DDBJ whole genome shotgun (WGS) entry which is preliminary data.</text>
</comment>
<evidence type="ECO:0008006" key="3">
    <source>
        <dbReference type="Google" id="ProtNLM"/>
    </source>
</evidence>